<proteinExistence type="predicted"/>
<dbReference type="Proteomes" id="UP000492821">
    <property type="component" value="Unassembled WGS sequence"/>
</dbReference>
<accession>A0A7E4VU11</accession>
<protein>
    <submittedName>
        <fullName evidence="2">FTH domain-containing protein</fullName>
    </submittedName>
</protein>
<dbReference type="AlphaFoldDB" id="A0A7E4VU11"/>
<evidence type="ECO:0000313" key="1">
    <source>
        <dbReference type="Proteomes" id="UP000492821"/>
    </source>
</evidence>
<organism evidence="1 2">
    <name type="scientific">Panagrellus redivivus</name>
    <name type="common">Microworm</name>
    <dbReference type="NCBI Taxonomy" id="6233"/>
    <lineage>
        <taxon>Eukaryota</taxon>
        <taxon>Metazoa</taxon>
        <taxon>Ecdysozoa</taxon>
        <taxon>Nematoda</taxon>
        <taxon>Chromadorea</taxon>
        <taxon>Rhabditida</taxon>
        <taxon>Tylenchina</taxon>
        <taxon>Panagrolaimomorpha</taxon>
        <taxon>Panagrolaimoidea</taxon>
        <taxon>Panagrolaimidae</taxon>
        <taxon>Panagrellus</taxon>
    </lineage>
</organism>
<dbReference type="WBParaSite" id="Pan_g2780.t1">
    <property type="protein sequence ID" value="Pan_g2780.t1"/>
    <property type="gene ID" value="Pan_g2780"/>
</dbReference>
<evidence type="ECO:0000313" key="2">
    <source>
        <dbReference type="WBParaSite" id="Pan_g2780.t1"/>
    </source>
</evidence>
<reference evidence="2" key="2">
    <citation type="submission" date="2020-10" db="UniProtKB">
        <authorList>
            <consortium name="WormBaseParasite"/>
        </authorList>
    </citation>
    <scope>IDENTIFICATION</scope>
</reference>
<name>A0A7E4VU11_PANRE</name>
<keyword evidence="1" id="KW-1185">Reference proteome</keyword>
<reference evidence="1" key="1">
    <citation type="journal article" date="2013" name="Genetics">
        <title>The draft genome and transcriptome of Panagrellus redivivus are shaped by the harsh demands of a free-living lifestyle.</title>
        <authorList>
            <person name="Srinivasan J."/>
            <person name="Dillman A.R."/>
            <person name="Macchietto M.G."/>
            <person name="Heikkinen L."/>
            <person name="Lakso M."/>
            <person name="Fracchia K.M."/>
            <person name="Antoshechkin I."/>
            <person name="Mortazavi A."/>
            <person name="Wong G."/>
            <person name="Sternberg P.W."/>
        </authorList>
    </citation>
    <scope>NUCLEOTIDE SEQUENCE [LARGE SCALE GENOMIC DNA]</scope>
    <source>
        <strain evidence="1">MT8872</strain>
    </source>
</reference>
<sequence length="354" mass="41966">MVLTLLNDIDVSFSTMVVEFQVFDQKRVYTDYHLKSLLREWNQLKSRFEAKLTTRISPVIKPLLLKSLLKLRKRIESSVHNLQSVLLYTTFLLRTQNYQGYKLHLLLEIHASPNYGFDLFDTATKAQYHIDILREKLKQVDPIPFKKLPYEFQNRLVALFPKKDLVKFKLAEKTAAKQVIIRGPFYDSLEVVENEDDAQQVEKRNAAHGRTSDIVYFNDLLKRNNVFILQELSFQIHSIEKFDKAIEVVSGPYKFLELRGVYTWRQAVKLMGRSSELLYITMEGLQLELEEFDSFFRSVRRWLKNKDKFAVFQIDGVHLHPTFHQRFKEYIESRTIYKVFLKDTYSFVCVEPKL</sequence>